<feature type="signal peptide" evidence="1">
    <location>
        <begin position="1"/>
        <end position="27"/>
    </location>
</feature>
<dbReference type="EMBL" id="CP000142">
    <property type="protein sequence ID" value="ABA88788.1"/>
    <property type="molecule type" value="Genomic_DNA"/>
</dbReference>
<accession>Q3A4B9</accession>
<keyword evidence="3" id="KW-1185">Reference proteome</keyword>
<feature type="chain" id="PRO_5004223590" evidence="1">
    <location>
        <begin position="28"/>
        <end position="155"/>
    </location>
</feature>
<evidence type="ECO:0000313" key="2">
    <source>
        <dbReference type="EMBL" id="ABA88788.1"/>
    </source>
</evidence>
<dbReference type="HOGENOM" id="CLU_1693809_0_0_7"/>
<dbReference type="KEGG" id="pca:Pcar_1543"/>
<sequence length="155" mass="18131">MKRKLLSLTLSAATLSIACLIGSPAWSADRHDPVQRNQQQRITQGVRSGEITRPELRKLRHEQRRIKRFSRQARADGKMNKWERRHLKAMKNHASRNIYQAKHNKRSYNHCHPQNTRHRKNCHAAAGHKTCRKVDSVRIAMTQPGMSFAWNMNLH</sequence>
<evidence type="ECO:0000313" key="3">
    <source>
        <dbReference type="Proteomes" id="UP000002534"/>
    </source>
</evidence>
<name>Q3A4B9_SYNC1</name>
<dbReference type="PROSITE" id="PS51257">
    <property type="entry name" value="PROKAR_LIPOPROTEIN"/>
    <property type="match status" value="1"/>
</dbReference>
<proteinExistence type="predicted"/>
<dbReference type="OrthoDB" id="5950533at2"/>
<gene>
    <name evidence="2" type="ordered locus">Pcar_1543</name>
</gene>
<dbReference type="Proteomes" id="UP000002534">
    <property type="component" value="Chromosome"/>
</dbReference>
<protein>
    <submittedName>
        <fullName evidence="2">Uncharacterized protein</fullName>
    </submittedName>
</protein>
<dbReference type="eggNOG" id="ENOG5033C2R">
    <property type="taxonomic scope" value="Bacteria"/>
</dbReference>
<organism evidence="2 3">
    <name type="scientific">Syntrophotalea carbinolica (strain DSM 2380 / NBRC 103641 / GraBd1)</name>
    <name type="common">Pelobacter carbinolicus</name>
    <dbReference type="NCBI Taxonomy" id="338963"/>
    <lineage>
        <taxon>Bacteria</taxon>
        <taxon>Pseudomonadati</taxon>
        <taxon>Thermodesulfobacteriota</taxon>
        <taxon>Desulfuromonadia</taxon>
        <taxon>Desulfuromonadales</taxon>
        <taxon>Syntrophotaleaceae</taxon>
        <taxon>Syntrophotalea</taxon>
    </lineage>
</organism>
<dbReference type="RefSeq" id="WP_011341271.1">
    <property type="nucleotide sequence ID" value="NC_007498.2"/>
</dbReference>
<reference evidence="2 3" key="2">
    <citation type="journal article" date="2012" name="BMC Genomics">
        <title>The genome of Pelobacter carbinolicus reveals surprising metabolic capabilities and physiological features.</title>
        <authorList>
            <person name="Aklujkar M."/>
            <person name="Haveman S.A."/>
            <person name="Didonato R.Jr."/>
            <person name="Chertkov O."/>
            <person name="Han C.S."/>
            <person name="Land M.L."/>
            <person name="Brown P."/>
            <person name="Lovley D.R."/>
        </authorList>
    </citation>
    <scope>NUCLEOTIDE SEQUENCE [LARGE SCALE GENOMIC DNA]</scope>
    <source>
        <strain evidence="3">DSM 2380 / NBRC 103641 / GraBd1</strain>
    </source>
</reference>
<reference evidence="3" key="1">
    <citation type="submission" date="2005-10" db="EMBL/GenBank/DDBJ databases">
        <title>Complete sequence of Pelobacter carbinolicus DSM 2380.</title>
        <authorList>
            <person name="Copeland A."/>
            <person name="Lucas S."/>
            <person name="Lapidus A."/>
            <person name="Barry K."/>
            <person name="Detter J.C."/>
            <person name="Glavina T."/>
            <person name="Hammon N."/>
            <person name="Israni S."/>
            <person name="Pitluck S."/>
            <person name="Chertkov O."/>
            <person name="Schmutz J."/>
            <person name="Larimer F."/>
            <person name="Land M."/>
            <person name="Kyrpides N."/>
            <person name="Ivanova N."/>
            <person name="Richardson P."/>
        </authorList>
    </citation>
    <scope>NUCLEOTIDE SEQUENCE [LARGE SCALE GENOMIC DNA]</scope>
    <source>
        <strain evidence="3">DSM 2380 / NBRC 103641 / GraBd1</strain>
    </source>
</reference>
<dbReference type="STRING" id="338963.Pcar_1543"/>
<dbReference type="AlphaFoldDB" id="Q3A4B9"/>
<evidence type="ECO:0000256" key="1">
    <source>
        <dbReference type="SAM" id="SignalP"/>
    </source>
</evidence>
<keyword evidence="1" id="KW-0732">Signal</keyword>